<name>A0A176VIY7_MARPO</name>
<sequence>MAKVGALGLAWLCFALLATSSHADPKAIPIDAIEVVPPGTPVESPPSPPASPPPPPATVGSPVFAPIAPIVAPISGPVSSPPAVGKVMFWDEFYTNFGDKNTVFPGTPTGSTIQLGLDNTTGSGFRSKYPYLYGHLSMKLKLVGGNSAGTVTSYYLASVFTKWCELDFEFLGNVSGQPYILQTNVFSEGKGDREQRIYLWFDPSADYHSYGILWNEKLILFLVDDVVIRVYHNVAGLGSEYPPYLTYQPMYIYSSIWNGEKWATRGGADKTDWSQQPFLASYTEFDVENACKVKGENDNEINVCNEQLKTSSYNDAAHQTLTDVQIEDLRRTRDQYIIYDYCTDAKRFNVTPVECAINWP</sequence>
<gene>
    <name evidence="9" type="ORF">AXG93_948s1450</name>
</gene>
<evidence type="ECO:0000256" key="5">
    <source>
        <dbReference type="ARBA" id="ARBA00023295"/>
    </source>
</evidence>
<keyword evidence="2 6" id="KW-0378">Hydrolase</keyword>
<protein>
    <recommendedName>
        <fullName evidence="6">Xyloglucan endotransglucosylase/hydrolase</fullName>
        <ecNumber evidence="6">2.4.1.207</ecNumber>
    </recommendedName>
</protein>
<dbReference type="GO" id="GO:0010411">
    <property type="term" value="P:xyloglucan metabolic process"/>
    <property type="evidence" value="ECO:0007669"/>
    <property type="project" value="InterPro"/>
</dbReference>
<dbReference type="PROSITE" id="PS51762">
    <property type="entry name" value="GH16_2"/>
    <property type="match status" value="1"/>
</dbReference>
<feature type="domain" description="GH16" evidence="8">
    <location>
        <begin position="46"/>
        <end position="282"/>
    </location>
</feature>
<dbReference type="GO" id="GO:0071555">
    <property type="term" value="P:cell wall organization"/>
    <property type="evidence" value="ECO:0007669"/>
    <property type="project" value="UniProtKB-KW"/>
</dbReference>
<evidence type="ECO:0000313" key="10">
    <source>
        <dbReference type="Proteomes" id="UP000077202"/>
    </source>
</evidence>
<keyword evidence="4" id="KW-0325">Glycoprotein</keyword>
<evidence type="ECO:0000256" key="3">
    <source>
        <dbReference type="ARBA" id="ARBA00023157"/>
    </source>
</evidence>
<dbReference type="SUPFAM" id="SSF49899">
    <property type="entry name" value="Concanavalin A-like lectins/glucanases"/>
    <property type="match status" value="1"/>
</dbReference>
<dbReference type="InterPro" id="IPR008263">
    <property type="entry name" value="GH16_AS"/>
</dbReference>
<keyword evidence="6" id="KW-0964">Secreted</keyword>
<dbReference type="InterPro" id="IPR016455">
    <property type="entry name" value="XTH"/>
</dbReference>
<dbReference type="GO" id="GO:0042546">
    <property type="term" value="P:cell wall biogenesis"/>
    <property type="evidence" value="ECO:0007669"/>
    <property type="project" value="InterPro"/>
</dbReference>
<dbReference type="AlphaFoldDB" id="A0A176VIY7"/>
<dbReference type="GO" id="GO:0004553">
    <property type="term" value="F:hydrolase activity, hydrolyzing O-glycosyl compounds"/>
    <property type="evidence" value="ECO:0007669"/>
    <property type="project" value="InterPro"/>
</dbReference>
<feature type="region of interest" description="Disordered" evidence="7">
    <location>
        <begin position="38"/>
        <end position="58"/>
    </location>
</feature>
<keyword evidence="6" id="KW-0052">Apoplast</keyword>
<keyword evidence="6" id="KW-0732">Signal</keyword>
<comment type="PTM">
    <text evidence="6">Contains at least one intrachain disulfide bond essential for its enzymatic activity.</text>
</comment>
<dbReference type="GO" id="GO:0016762">
    <property type="term" value="F:xyloglucan:xyloglucosyl transferase activity"/>
    <property type="evidence" value="ECO:0007669"/>
    <property type="project" value="UniProtKB-EC"/>
</dbReference>
<feature type="signal peptide" evidence="6">
    <location>
        <begin position="1"/>
        <end position="23"/>
    </location>
</feature>
<dbReference type="InterPro" id="IPR044791">
    <property type="entry name" value="Beta-glucanase/XTH"/>
</dbReference>
<comment type="caution">
    <text evidence="9">The sequence shown here is derived from an EMBL/GenBank/DDBJ whole genome shotgun (WGS) entry which is preliminary data.</text>
</comment>
<keyword evidence="6" id="KW-0134">Cell wall</keyword>
<comment type="similarity">
    <text evidence="6">Belongs to the glycosyl hydrolase 16 family.</text>
</comment>
<dbReference type="InterPro" id="IPR000757">
    <property type="entry name" value="Beta-glucanase-like"/>
</dbReference>
<keyword evidence="3" id="KW-1015">Disulfide bond</keyword>
<dbReference type="GO" id="GO:0048046">
    <property type="term" value="C:apoplast"/>
    <property type="evidence" value="ECO:0007669"/>
    <property type="project" value="UniProtKB-SubCell"/>
</dbReference>
<evidence type="ECO:0000256" key="1">
    <source>
        <dbReference type="ARBA" id="ARBA00022679"/>
    </source>
</evidence>
<feature type="compositionally biased region" description="Pro residues" evidence="7">
    <location>
        <begin position="38"/>
        <end position="57"/>
    </location>
</feature>
<comment type="function">
    <text evidence="6">Catalyzes xyloglucan endohydrolysis (XEH) and/or endotransglycosylation (XET). Cleaves and religates xyloglucan polymers, an essential constituent of the primary cell wall, and thereby participates in cell wall construction of growing tissues.</text>
</comment>
<accession>A0A176VIY7</accession>
<keyword evidence="6" id="KW-0961">Cell wall biogenesis/degradation</keyword>
<organism evidence="9 10">
    <name type="scientific">Marchantia polymorpha subsp. ruderalis</name>
    <dbReference type="NCBI Taxonomy" id="1480154"/>
    <lineage>
        <taxon>Eukaryota</taxon>
        <taxon>Viridiplantae</taxon>
        <taxon>Streptophyta</taxon>
        <taxon>Embryophyta</taxon>
        <taxon>Marchantiophyta</taxon>
        <taxon>Marchantiopsida</taxon>
        <taxon>Marchantiidae</taxon>
        <taxon>Marchantiales</taxon>
        <taxon>Marchantiaceae</taxon>
        <taxon>Marchantia</taxon>
    </lineage>
</organism>
<proteinExistence type="inferred from homology"/>
<keyword evidence="1 6" id="KW-0808">Transferase</keyword>
<dbReference type="PROSITE" id="PS01034">
    <property type="entry name" value="GH16_1"/>
    <property type="match status" value="1"/>
</dbReference>
<evidence type="ECO:0000256" key="2">
    <source>
        <dbReference type="ARBA" id="ARBA00022801"/>
    </source>
</evidence>
<dbReference type="Proteomes" id="UP000077202">
    <property type="component" value="Unassembled WGS sequence"/>
</dbReference>
<dbReference type="CDD" id="cd02176">
    <property type="entry name" value="GH16_XET"/>
    <property type="match status" value="1"/>
</dbReference>
<dbReference type="EC" id="2.4.1.207" evidence="6"/>
<reference evidence="9" key="1">
    <citation type="submission" date="2016-03" db="EMBL/GenBank/DDBJ databases">
        <title>Mechanisms controlling the formation of the plant cell surface in tip-growing cells are functionally conserved among land plants.</title>
        <authorList>
            <person name="Honkanen S."/>
            <person name="Jones V.A."/>
            <person name="Morieri G."/>
            <person name="Champion C."/>
            <person name="Hetherington A.J."/>
            <person name="Kelly S."/>
            <person name="Saint-Marcoux D."/>
            <person name="Proust H."/>
            <person name="Prescott H."/>
            <person name="Dolan L."/>
        </authorList>
    </citation>
    <scope>NUCLEOTIDE SEQUENCE [LARGE SCALE GENOMIC DNA]</scope>
    <source>
        <tissue evidence="9">Whole gametophyte</tissue>
    </source>
</reference>
<dbReference type="PANTHER" id="PTHR31062">
    <property type="entry name" value="XYLOGLUCAN ENDOTRANSGLUCOSYLASE/HYDROLASE PROTEIN 8-RELATED"/>
    <property type="match status" value="1"/>
</dbReference>
<keyword evidence="5 6" id="KW-0326">Glycosidase</keyword>
<dbReference type="Pfam" id="PF00722">
    <property type="entry name" value="Glyco_hydro_16"/>
    <property type="match status" value="1"/>
</dbReference>
<dbReference type="Gene3D" id="2.60.120.200">
    <property type="match status" value="1"/>
</dbReference>
<evidence type="ECO:0000259" key="8">
    <source>
        <dbReference type="PROSITE" id="PS51762"/>
    </source>
</evidence>
<dbReference type="Pfam" id="PF06955">
    <property type="entry name" value="XET_C"/>
    <property type="match status" value="1"/>
</dbReference>
<evidence type="ECO:0000256" key="6">
    <source>
        <dbReference type="RuleBase" id="RU361120"/>
    </source>
</evidence>
<comment type="subcellular location">
    <subcellularLocation>
        <location evidence="6">Secreted</location>
        <location evidence="6">Cell wall</location>
    </subcellularLocation>
    <subcellularLocation>
        <location evidence="6">Secreted</location>
        <location evidence="6">Extracellular space</location>
        <location evidence="6">Apoplast</location>
    </subcellularLocation>
</comment>
<feature type="chain" id="PRO_5007948678" description="Xyloglucan endotransglucosylase/hydrolase" evidence="6">
    <location>
        <begin position="24"/>
        <end position="360"/>
    </location>
</feature>
<dbReference type="EMBL" id="LVLJ01003603">
    <property type="protein sequence ID" value="OAE20537.1"/>
    <property type="molecule type" value="Genomic_DNA"/>
</dbReference>
<evidence type="ECO:0000313" key="9">
    <source>
        <dbReference type="EMBL" id="OAE20537.1"/>
    </source>
</evidence>
<dbReference type="InterPro" id="IPR013320">
    <property type="entry name" value="ConA-like_dom_sf"/>
</dbReference>
<evidence type="ECO:0000256" key="4">
    <source>
        <dbReference type="ARBA" id="ARBA00023180"/>
    </source>
</evidence>
<evidence type="ECO:0000256" key="7">
    <source>
        <dbReference type="SAM" id="MobiDB-lite"/>
    </source>
</evidence>
<keyword evidence="10" id="KW-1185">Reference proteome</keyword>
<dbReference type="InterPro" id="IPR010713">
    <property type="entry name" value="XET_C"/>
</dbReference>